<evidence type="ECO:0000256" key="2">
    <source>
        <dbReference type="ARBA" id="ARBA00022723"/>
    </source>
</evidence>
<dbReference type="InterPro" id="IPR051089">
    <property type="entry name" value="prtT"/>
</dbReference>
<dbReference type="AlphaFoldDB" id="A0A9P4IM46"/>
<feature type="compositionally biased region" description="Basic and acidic residues" evidence="7">
    <location>
        <begin position="14"/>
        <end position="26"/>
    </location>
</feature>
<keyword evidence="6" id="KW-0539">Nucleus</keyword>
<dbReference type="GO" id="GO:0006351">
    <property type="term" value="P:DNA-templated transcription"/>
    <property type="evidence" value="ECO:0007669"/>
    <property type="project" value="InterPro"/>
</dbReference>
<accession>A0A9P4IM46</accession>
<evidence type="ECO:0000256" key="3">
    <source>
        <dbReference type="ARBA" id="ARBA00023015"/>
    </source>
</evidence>
<dbReference type="Proteomes" id="UP000799772">
    <property type="component" value="Unassembled WGS sequence"/>
</dbReference>
<protein>
    <recommendedName>
        <fullName evidence="8">Zn(2)-C6 fungal-type domain-containing protein</fullName>
    </recommendedName>
</protein>
<feature type="region of interest" description="Disordered" evidence="7">
    <location>
        <begin position="572"/>
        <end position="599"/>
    </location>
</feature>
<evidence type="ECO:0000256" key="6">
    <source>
        <dbReference type="ARBA" id="ARBA00023242"/>
    </source>
</evidence>
<dbReference type="InterPro" id="IPR007219">
    <property type="entry name" value="XnlR_reg_dom"/>
</dbReference>
<dbReference type="GO" id="GO:0008270">
    <property type="term" value="F:zinc ion binding"/>
    <property type="evidence" value="ECO:0007669"/>
    <property type="project" value="InterPro"/>
</dbReference>
<sequence length="648" mass="72212">MDTSPLPTPAGADALRESFGDRKPPDITRKITACVACRKQKIKCDMRDSRPPCTRCKRRGLSCTVNRSLQMLLEDDATWKATLAKKVQSLEAAVAELRQNQQSSLLPGPARAEPSTRYRSDEQRSSEASSSAAPGDAPGHWDVVMDEGGPATIPAASVRQVGTSISPTGPVGQQGASDLIVRGIVTLEQAQELFDVYANRLDHFLYDILGEHKNFTKVRTDSPLLLAAACTVGALHSVRLGHVYDRCFQKFLSLCAAQTIAKDTSLADIKGLCIGAFWLSEVSWNLVGIAVRAATQLQLHRSIKLALRGNKRAYYETRLYYLVYTCDHHFSLAYGRPPMTREDESIQSAQRFLATENATEDDHRLVSQVLIWNISSAAFETFGVDVDAPVPLELLPKLRRFMIALDTWRADWNERFSHNRHVQNYPRKGVGLHFNFAKLYLCSHAFRGMTPHGNPHQPVVSGHELQPDMEEIANAAVLSAKSILRAIVNDPEMQLHLNGVPLYFDTMIAFAVVFLLKVATKFSSDIRTSGSEILTLVKDMSLVLRQITTQMHRQHLLRFISEGIEKLLGKVEEASHQHPARTQPYPAADPSVQRNGQPPAQPYYMDNMDFNWLENISNFDFLSTQNTFTALDSWPFGGITLDSTSHVT</sequence>
<dbReference type="GO" id="GO:0005634">
    <property type="term" value="C:nucleus"/>
    <property type="evidence" value="ECO:0007669"/>
    <property type="project" value="UniProtKB-SubCell"/>
</dbReference>
<keyword evidence="4" id="KW-0238">DNA-binding</keyword>
<evidence type="ECO:0000256" key="7">
    <source>
        <dbReference type="SAM" id="MobiDB-lite"/>
    </source>
</evidence>
<comment type="caution">
    <text evidence="9">The sequence shown here is derived from an EMBL/GenBank/DDBJ whole genome shotgun (WGS) entry which is preliminary data.</text>
</comment>
<dbReference type="OrthoDB" id="4060227at2759"/>
<organism evidence="9 10">
    <name type="scientific">Rhizodiscina lignyota</name>
    <dbReference type="NCBI Taxonomy" id="1504668"/>
    <lineage>
        <taxon>Eukaryota</taxon>
        <taxon>Fungi</taxon>
        <taxon>Dikarya</taxon>
        <taxon>Ascomycota</taxon>
        <taxon>Pezizomycotina</taxon>
        <taxon>Dothideomycetes</taxon>
        <taxon>Pleosporomycetidae</taxon>
        <taxon>Aulographales</taxon>
        <taxon>Rhizodiscinaceae</taxon>
        <taxon>Rhizodiscina</taxon>
    </lineage>
</organism>
<evidence type="ECO:0000313" key="9">
    <source>
        <dbReference type="EMBL" id="KAF2102468.1"/>
    </source>
</evidence>
<dbReference type="CDD" id="cd00067">
    <property type="entry name" value="GAL4"/>
    <property type="match status" value="1"/>
</dbReference>
<feature type="region of interest" description="Disordered" evidence="7">
    <location>
        <begin position="1"/>
        <end position="26"/>
    </location>
</feature>
<dbReference type="EMBL" id="ML978122">
    <property type="protein sequence ID" value="KAF2102468.1"/>
    <property type="molecule type" value="Genomic_DNA"/>
</dbReference>
<dbReference type="GO" id="GO:0000976">
    <property type="term" value="F:transcription cis-regulatory region binding"/>
    <property type="evidence" value="ECO:0007669"/>
    <property type="project" value="TreeGrafter"/>
</dbReference>
<keyword evidence="10" id="KW-1185">Reference proteome</keyword>
<feature type="compositionally biased region" description="Low complexity" evidence="7">
    <location>
        <begin position="126"/>
        <end position="138"/>
    </location>
</feature>
<evidence type="ECO:0000256" key="4">
    <source>
        <dbReference type="ARBA" id="ARBA00023125"/>
    </source>
</evidence>
<dbReference type="PROSITE" id="PS00463">
    <property type="entry name" value="ZN2_CY6_FUNGAL_1"/>
    <property type="match status" value="1"/>
</dbReference>
<evidence type="ECO:0000256" key="5">
    <source>
        <dbReference type="ARBA" id="ARBA00023163"/>
    </source>
</evidence>
<dbReference type="Pfam" id="PF04082">
    <property type="entry name" value="Fungal_trans"/>
    <property type="match status" value="1"/>
</dbReference>
<evidence type="ECO:0000259" key="8">
    <source>
        <dbReference type="PROSITE" id="PS50048"/>
    </source>
</evidence>
<feature type="region of interest" description="Disordered" evidence="7">
    <location>
        <begin position="101"/>
        <end position="148"/>
    </location>
</feature>
<dbReference type="InterPro" id="IPR001138">
    <property type="entry name" value="Zn2Cys6_DnaBD"/>
</dbReference>
<dbReference type="SMART" id="SM00066">
    <property type="entry name" value="GAL4"/>
    <property type="match status" value="1"/>
</dbReference>
<dbReference type="PANTHER" id="PTHR31845">
    <property type="entry name" value="FINGER DOMAIN PROTEIN, PUTATIVE-RELATED"/>
    <property type="match status" value="1"/>
</dbReference>
<dbReference type="SUPFAM" id="SSF57701">
    <property type="entry name" value="Zn2/Cys6 DNA-binding domain"/>
    <property type="match status" value="1"/>
</dbReference>
<dbReference type="GO" id="GO:0000981">
    <property type="term" value="F:DNA-binding transcription factor activity, RNA polymerase II-specific"/>
    <property type="evidence" value="ECO:0007669"/>
    <property type="project" value="InterPro"/>
</dbReference>
<reference evidence="9" key="1">
    <citation type="journal article" date="2020" name="Stud. Mycol.">
        <title>101 Dothideomycetes genomes: a test case for predicting lifestyles and emergence of pathogens.</title>
        <authorList>
            <person name="Haridas S."/>
            <person name="Albert R."/>
            <person name="Binder M."/>
            <person name="Bloem J."/>
            <person name="Labutti K."/>
            <person name="Salamov A."/>
            <person name="Andreopoulos B."/>
            <person name="Baker S."/>
            <person name="Barry K."/>
            <person name="Bills G."/>
            <person name="Bluhm B."/>
            <person name="Cannon C."/>
            <person name="Castanera R."/>
            <person name="Culley D."/>
            <person name="Daum C."/>
            <person name="Ezra D."/>
            <person name="Gonzalez J."/>
            <person name="Henrissat B."/>
            <person name="Kuo A."/>
            <person name="Liang C."/>
            <person name="Lipzen A."/>
            <person name="Lutzoni F."/>
            <person name="Magnuson J."/>
            <person name="Mondo S."/>
            <person name="Nolan M."/>
            <person name="Ohm R."/>
            <person name="Pangilinan J."/>
            <person name="Park H.-J."/>
            <person name="Ramirez L."/>
            <person name="Alfaro M."/>
            <person name="Sun H."/>
            <person name="Tritt A."/>
            <person name="Yoshinaga Y."/>
            <person name="Zwiers L.-H."/>
            <person name="Turgeon B."/>
            <person name="Goodwin S."/>
            <person name="Spatafora J."/>
            <person name="Crous P."/>
            <person name="Grigoriev I."/>
        </authorList>
    </citation>
    <scope>NUCLEOTIDE SEQUENCE</scope>
    <source>
        <strain evidence="9">CBS 133067</strain>
    </source>
</reference>
<feature type="compositionally biased region" description="Basic and acidic residues" evidence="7">
    <location>
        <begin position="114"/>
        <end position="125"/>
    </location>
</feature>
<gene>
    <name evidence="9" type="ORF">NA57DRAFT_32488</name>
</gene>
<keyword evidence="5" id="KW-0804">Transcription</keyword>
<keyword evidence="3" id="KW-0805">Transcription regulation</keyword>
<dbReference type="InterPro" id="IPR036864">
    <property type="entry name" value="Zn2-C6_fun-type_DNA-bd_sf"/>
</dbReference>
<evidence type="ECO:0000256" key="1">
    <source>
        <dbReference type="ARBA" id="ARBA00004123"/>
    </source>
</evidence>
<dbReference type="PANTHER" id="PTHR31845:SF17">
    <property type="entry name" value="ZN(II)2CYS6 TRANSCRIPTION FACTOR (EUROFUNG)"/>
    <property type="match status" value="1"/>
</dbReference>
<proteinExistence type="predicted"/>
<feature type="domain" description="Zn(2)-C6 fungal-type" evidence="8">
    <location>
        <begin position="33"/>
        <end position="65"/>
    </location>
</feature>
<dbReference type="CDD" id="cd12148">
    <property type="entry name" value="fungal_TF_MHR"/>
    <property type="match status" value="1"/>
</dbReference>
<dbReference type="PROSITE" id="PS50048">
    <property type="entry name" value="ZN2_CY6_FUNGAL_2"/>
    <property type="match status" value="1"/>
</dbReference>
<comment type="subcellular location">
    <subcellularLocation>
        <location evidence="1">Nucleus</location>
    </subcellularLocation>
</comment>
<dbReference type="Pfam" id="PF00172">
    <property type="entry name" value="Zn_clus"/>
    <property type="match status" value="1"/>
</dbReference>
<dbReference type="Gene3D" id="4.10.240.10">
    <property type="entry name" value="Zn(2)-C6 fungal-type DNA-binding domain"/>
    <property type="match status" value="1"/>
</dbReference>
<keyword evidence="2" id="KW-0479">Metal-binding</keyword>
<dbReference type="SMART" id="SM00906">
    <property type="entry name" value="Fungal_trans"/>
    <property type="match status" value="1"/>
</dbReference>
<name>A0A9P4IM46_9PEZI</name>
<evidence type="ECO:0000313" key="10">
    <source>
        <dbReference type="Proteomes" id="UP000799772"/>
    </source>
</evidence>